<dbReference type="AlphaFoldDB" id="A0A514BVX7"/>
<dbReference type="GO" id="GO:0003676">
    <property type="term" value="F:nucleic acid binding"/>
    <property type="evidence" value="ECO:0007669"/>
    <property type="project" value="InterPro"/>
</dbReference>
<keyword evidence="5" id="KW-1185">Reference proteome</keyword>
<dbReference type="EMBL" id="CP041242">
    <property type="protein sequence ID" value="QDH71554.1"/>
    <property type="molecule type" value="Genomic_DNA"/>
</dbReference>
<reference evidence="4 5" key="1">
    <citation type="submission" date="2019-06" db="EMBL/GenBank/DDBJ databases">
        <title>Lysobacter alkalisoli sp. nov. isolated from saline-alkali soil.</title>
        <authorList>
            <person name="Sun J.-Q."/>
            <person name="Xu L."/>
        </authorList>
    </citation>
    <scope>NUCLEOTIDE SEQUENCE [LARGE SCALE GENOMIC DNA]</scope>
    <source>
        <strain evidence="4 5">SJ-36</strain>
    </source>
</reference>
<accession>A0A514BVX7</accession>
<dbReference type="RefSeq" id="WP_141624886.1">
    <property type="nucleotide sequence ID" value="NZ_CP041242.1"/>
</dbReference>
<dbReference type="InterPro" id="IPR013520">
    <property type="entry name" value="Ribonucl_H"/>
</dbReference>
<evidence type="ECO:0000256" key="2">
    <source>
        <dbReference type="ARBA" id="ARBA00022839"/>
    </source>
</evidence>
<dbReference type="PANTHER" id="PTHR30231">
    <property type="entry name" value="DNA POLYMERASE III SUBUNIT EPSILON"/>
    <property type="match status" value="1"/>
</dbReference>
<dbReference type="Proteomes" id="UP000317199">
    <property type="component" value="Chromosome"/>
</dbReference>
<keyword evidence="2 4" id="KW-0269">Exonuclease</keyword>
<dbReference type="GO" id="GO:0005829">
    <property type="term" value="C:cytosol"/>
    <property type="evidence" value="ECO:0007669"/>
    <property type="project" value="TreeGrafter"/>
</dbReference>
<dbReference type="KEGG" id="lyj:FKV23_16720"/>
<evidence type="ECO:0000313" key="4">
    <source>
        <dbReference type="EMBL" id="QDH71554.1"/>
    </source>
</evidence>
<dbReference type="Pfam" id="PF00929">
    <property type="entry name" value="RNase_T"/>
    <property type="match status" value="1"/>
</dbReference>
<dbReference type="PANTHER" id="PTHR30231:SF7">
    <property type="entry name" value="BLR4117 PROTEIN"/>
    <property type="match status" value="1"/>
</dbReference>
<dbReference type="InterPro" id="IPR036397">
    <property type="entry name" value="RNaseH_sf"/>
</dbReference>
<proteinExistence type="predicted"/>
<evidence type="ECO:0000313" key="5">
    <source>
        <dbReference type="Proteomes" id="UP000317199"/>
    </source>
</evidence>
<dbReference type="Gene3D" id="3.30.420.10">
    <property type="entry name" value="Ribonuclease H-like superfamily/Ribonuclease H"/>
    <property type="match status" value="1"/>
</dbReference>
<keyword evidence="2 4" id="KW-0378">Hydrolase</keyword>
<organism evidence="4 5">
    <name type="scientific">Marilutibacter alkalisoli</name>
    <dbReference type="NCBI Taxonomy" id="2591633"/>
    <lineage>
        <taxon>Bacteria</taxon>
        <taxon>Pseudomonadati</taxon>
        <taxon>Pseudomonadota</taxon>
        <taxon>Gammaproteobacteria</taxon>
        <taxon>Lysobacterales</taxon>
        <taxon>Lysobacteraceae</taxon>
        <taxon>Marilutibacter</taxon>
    </lineage>
</organism>
<name>A0A514BVX7_9GAMM</name>
<protein>
    <submittedName>
        <fullName evidence="4">3'-5' exonuclease</fullName>
    </submittedName>
</protein>
<dbReference type="GO" id="GO:0008408">
    <property type="term" value="F:3'-5' exonuclease activity"/>
    <property type="evidence" value="ECO:0007669"/>
    <property type="project" value="TreeGrafter"/>
</dbReference>
<evidence type="ECO:0000259" key="3">
    <source>
        <dbReference type="SMART" id="SM00479"/>
    </source>
</evidence>
<dbReference type="GO" id="GO:0006259">
    <property type="term" value="P:DNA metabolic process"/>
    <property type="evidence" value="ECO:0007669"/>
    <property type="project" value="UniProtKB-ARBA"/>
</dbReference>
<feature type="domain" description="Exonuclease" evidence="3">
    <location>
        <begin position="31"/>
        <end position="206"/>
    </location>
</feature>
<dbReference type="InterPro" id="IPR012337">
    <property type="entry name" value="RNaseH-like_sf"/>
</dbReference>
<keyword evidence="1" id="KW-0540">Nuclease</keyword>
<dbReference type="SMART" id="SM00479">
    <property type="entry name" value="EXOIII"/>
    <property type="match status" value="1"/>
</dbReference>
<dbReference type="OrthoDB" id="5497329at2"/>
<dbReference type="SUPFAM" id="SSF53098">
    <property type="entry name" value="Ribonuclease H-like"/>
    <property type="match status" value="1"/>
</dbReference>
<dbReference type="CDD" id="cd06127">
    <property type="entry name" value="DEDDh"/>
    <property type="match status" value="1"/>
</dbReference>
<gene>
    <name evidence="4" type="ORF">FKV23_16720</name>
</gene>
<evidence type="ECO:0000256" key="1">
    <source>
        <dbReference type="ARBA" id="ARBA00022722"/>
    </source>
</evidence>
<sequence length="206" mass="22310">MMLASLRRWLDRRRHGDGPWGGLLAPPPAGEWVSLDLETTGLDTTRDHILTIAAIPVSAGRVHLADRFEAVVRPPDGAPRAADIEAIRHHRLRPQDLAHGSDVQVAVAQLLDWLGPRTLIGYRIGFDVAILDRIVPAITGFRLPNPHIDIALEYAAHAHRNPDAGLDTTGFETVAAALGVPMLGRHTALGDATTAAACWLALRARR</sequence>